<keyword evidence="7" id="KW-0472">Membrane</keyword>
<dbReference type="FunFam" id="3.10.20.310:FF:000008">
    <property type="entry name" value="Outer membrane protein, OMP85 family"/>
    <property type="match status" value="1"/>
</dbReference>
<evidence type="ECO:0000256" key="9">
    <source>
        <dbReference type="ARBA" id="ARBA00033063"/>
    </source>
</evidence>
<evidence type="ECO:0000256" key="2">
    <source>
        <dbReference type="ARBA" id="ARBA00010248"/>
    </source>
</evidence>
<evidence type="ECO:0000256" key="11">
    <source>
        <dbReference type="SAM" id="SignalP"/>
    </source>
</evidence>
<evidence type="ECO:0000256" key="5">
    <source>
        <dbReference type="ARBA" id="ARBA00022692"/>
    </source>
</evidence>
<comment type="subcellular location">
    <subcellularLocation>
        <location evidence="1">Cell outer membrane</location>
    </subcellularLocation>
</comment>
<dbReference type="PANTHER" id="PTHR12815:SF47">
    <property type="entry name" value="TRANSLOCATION AND ASSEMBLY MODULE SUBUNIT TAMA"/>
    <property type="match status" value="1"/>
</dbReference>
<evidence type="ECO:0000256" key="6">
    <source>
        <dbReference type="ARBA" id="ARBA00022729"/>
    </source>
</evidence>
<dbReference type="EMBL" id="QEPW01000015">
    <property type="protein sequence ID" value="RDE89775.1"/>
    <property type="molecule type" value="Genomic_DNA"/>
</dbReference>
<dbReference type="Pfam" id="PF01103">
    <property type="entry name" value="Omp85"/>
    <property type="match status" value="1"/>
</dbReference>
<dbReference type="GO" id="GO:0009279">
    <property type="term" value="C:cell outer membrane"/>
    <property type="evidence" value="ECO:0007669"/>
    <property type="project" value="UniProtKB-SubCell"/>
</dbReference>
<sequence>MKKISLKITALLLGWMSFSALAEQTVDIKIRGIKGERAIRNTDMNVKLIDKGEMDGSERYKQLVSDAVDKGLRVFGYYGSSVTFELKKRKGQRDLLIANVKPGEPSKIAGTEVEIIGEAAEDENFTALRKNLPKQGELVEHQKYDDYKSSISNLALARGYLDGKFQISRLEISPETHEAWWRMLFDSGVRYHYGNITFNHSQIREDYLQNMLNIKSGDPYLVSDLSELTNDFSSTNWFSSVLLQPHVREEEKLVDIELLLYPRKKNAMELGVGFATDTGPHVQIGWTKPWINSRGHSFRTNLYVSAPKQNFEATYKIPLLKNPLNYYYEFSTGYEKENKNDTDTKSLTFAALRYWNNKEGWQYFAGLRVRYDSFTQADFTDKTLLVYPTGGFSRTRLKGGQFPTWGDTQKITVDLGNKLWMSEANFFKVQASTAWIRTYAENHRFITRAEIGYLNTADIRKIPPALRFFAGGDRSVRGYGYKKISPKNKEGKLVGGSRLVTGSLEYQYQVYPNWWGAVFADTGLAANSYKATELRYGAGVGVRWASPVGAIKFDIATPIRDKDNSKNIQFYIGLGAEI</sequence>
<dbReference type="Proteomes" id="UP000253910">
    <property type="component" value="Unassembled WGS sequence"/>
</dbReference>
<dbReference type="Gene3D" id="2.40.160.50">
    <property type="entry name" value="membrane protein fhac: a member of the omp85/tpsb transporter family"/>
    <property type="match status" value="1"/>
</dbReference>
<evidence type="ECO:0000313" key="15">
    <source>
        <dbReference type="Proteomes" id="UP000253910"/>
    </source>
</evidence>
<evidence type="ECO:0000313" key="14">
    <source>
        <dbReference type="EMBL" id="RDE89775.1"/>
    </source>
</evidence>
<dbReference type="InterPro" id="IPR000184">
    <property type="entry name" value="Bac_surfAg_D15"/>
</dbReference>
<keyword evidence="6 11" id="KW-0732">Signal</keyword>
<comment type="subunit">
    <text evidence="10">Interacts with TamB to form the translocation and assembly module (TAM).</text>
</comment>
<dbReference type="RefSeq" id="WP_111315839.1">
    <property type="nucleotide sequence ID" value="NZ_QEPW01000015.1"/>
</dbReference>
<feature type="domain" description="Bacterial surface antigen (D15)" evidence="12">
    <location>
        <begin position="278"/>
        <end position="576"/>
    </location>
</feature>
<comment type="similarity">
    <text evidence="2">Belongs to the TamA family.</text>
</comment>
<keyword evidence="4" id="KW-1134">Transmembrane beta strand</keyword>
<evidence type="ECO:0000259" key="13">
    <source>
        <dbReference type="Pfam" id="PF17243"/>
    </source>
</evidence>
<gene>
    <name evidence="14" type="ORF">DPV87_08385</name>
</gene>
<evidence type="ECO:0000256" key="1">
    <source>
        <dbReference type="ARBA" id="ARBA00004442"/>
    </source>
</evidence>
<name>A0A369Z644_HAEPA</name>
<dbReference type="PANTHER" id="PTHR12815">
    <property type="entry name" value="SORTING AND ASSEMBLY MACHINERY SAMM50 PROTEIN FAMILY MEMBER"/>
    <property type="match status" value="1"/>
</dbReference>
<feature type="signal peptide" evidence="11">
    <location>
        <begin position="1"/>
        <end position="22"/>
    </location>
</feature>
<dbReference type="Pfam" id="PF17243">
    <property type="entry name" value="POTRA_TamA_1"/>
    <property type="match status" value="1"/>
</dbReference>
<protein>
    <recommendedName>
        <fullName evidence="3">Translocation and assembly module subunit TamA</fullName>
    </recommendedName>
    <alternativeName>
        <fullName evidence="9">Autotransporter assembly factor TamA</fullName>
    </alternativeName>
</protein>
<dbReference type="Gene3D" id="3.10.20.310">
    <property type="entry name" value="membrane protein fhac"/>
    <property type="match status" value="3"/>
</dbReference>
<comment type="caution">
    <text evidence="14">The sequence shown here is derived from an EMBL/GenBank/DDBJ whole genome shotgun (WGS) entry which is preliminary data.</text>
</comment>
<evidence type="ECO:0000256" key="7">
    <source>
        <dbReference type="ARBA" id="ARBA00023136"/>
    </source>
</evidence>
<dbReference type="GO" id="GO:0097347">
    <property type="term" value="C:TAM protein secretion complex"/>
    <property type="evidence" value="ECO:0007669"/>
    <property type="project" value="TreeGrafter"/>
</dbReference>
<reference evidence="14 15" key="1">
    <citation type="submission" date="2018-05" db="EMBL/GenBank/DDBJ databases">
        <title>Draft Genome Sequences for a Diverse set of 7 Haemophilus Species.</title>
        <authorList>
            <person name="Nichols M."/>
            <person name="Topaz N."/>
            <person name="Wang X."/>
            <person name="Wang X."/>
            <person name="Boxrud D."/>
        </authorList>
    </citation>
    <scope>NUCLEOTIDE SEQUENCE [LARGE SCALE GENOMIC DNA]</scope>
    <source>
        <strain evidence="14 15">C2008001710</strain>
    </source>
</reference>
<proteinExistence type="inferred from homology"/>
<keyword evidence="5" id="KW-0812">Transmembrane</keyword>
<evidence type="ECO:0000256" key="3">
    <source>
        <dbReference type="ARBA" id="ARBA00015419"/>
    </source>
</evidence>
<evidence type="ECO:0000259" key="12">
    <source>
        <dbReference type="Pfam" id="PF01103"/>
    </source>
</evidence>
<evidence type="ECO:0000256" key="8">
    <source>
        <dbReference type="ARBA" id="ARBA00023237"/>
    </source>
</evidence>
<dbReference type="InterPro" id="IPR039910">
    <property type="entry name" value="D15-like"/>
</dbReference>
<dbReference type="GO" id="GO:0009306">
    <property type="term" value="P:protein secretion"/>
    <property type="evidence" value="ECO:0007669"/>
    <property type="project" value="TreeGrafter"/>
</dbReference>
<accession>A0A369Z644</accession>
<dbReference type="InterPro" id="IPR035243">
    <property type="entry name" value="TamA_POTRA_Dom_1"/>
</dbReference>
<keyword evidence="8" id="KW-0998">Cell outer membrane</keyword>
<feature type="chain" id="PRO_5017025907" description="Translocation and assembly module subunit TamA" evidence="11">
    <location>
        <begin position="23"/>
        <end position="578"/>
    </location>
</feature>
<organism evidence="14 15">
    <name type="scientific">Haemophilus parainfluenzae</name>
    <dbReference type="NCBI Taxonomy" id="729"/>
    <lineage>
        <taxon>Bacteria</taxon>
        <taxon>Pseudomonadati</taxon>
        <taxon>Pseudomonadota</taxon>
        <taxon>Gammaproteobacteria</taxon>
        <taxon>Pasteurellales</taxon>
        <taxon>Pasteurellaceae</taxon>
        <taxon>Haemophilus</taxon>
    </lineage>
</organism>
<dbReference type="AlphaFoldDB" id="A0A369Z644"/>
<evidence type="ECO:0000256" key="4">
    <source>
        <dbReference type="ARBA" id="ARBA00022452"/>
    </source>
</evidence>
<evidence type="ECO:0000256" key="10">
    <source>
        <dbReference type="ARBA" id="ARBA00093548"/>
    </source>
</evidence>
<feature type="domain" description="TamA POTRA" evidence="13">
    <location>
        <begin position="27"/>
        <end position="102"/>
    </location>
</feature>